<name>A0A915J4I3_ROMCU</name>
<feature type="region of interest" description="Disordered" evidence="1">
    <location>
        <begin position="49"/>
        <end position="71"/>
    </location>
</feature>
<reference evidence="3" key="1">
    <citation type="submission" date="2022-11" db="UniProtKB">
        <authorList>
            <consortium name="WormBaseParasite"/>
        </authorList>
    </citation>
    <scope>IDENTIFICATION</scope>
</reference>
<evidence type="ECO:0000313" key="3">
    <source>
        <dbReference type="WBParaSite" id="nRc.2.0.1.t20733-RA"/>
    </source>
</evidence>
<dbReference type="AlphaFoldDB" id="A0A915J4I3"/>
<dbReference type="Proteomes" id="UP000887565">
    <property type="component" value="Unplaced"/>
</dbReference>
<dbReference type="WBParaSite" id="nRc.2.0.1.t20733-RA">
    <property type="protein sequence ID" value="nRc.2.0.1.t20733-RA"/>
    <property type="gene ID" value="nRc.2.0.1.g20733"/>
</dbReference>
<organism evidence="2 3">
    <name type="scientific">Romanomermis culicivorax</name>
    <name type="common">Nematode worm</name>
    <dbReference type="NCBI Taxonomy" id="13658"/>
    <lineage>
        <taxon>Eukaryota</taxon>
        <taxon>Metazoa</taxon>
        <taxon>Ecdysozoa</taxon>
        <taxon>Nematoda</taxon>
        <taxon>Enoplea</taxon>
        <taxon>Dorylaimia</taxon>
        <taxon>Mermithida</taxon>
        <taxon>Mermithoidea</taxon>
        <taxon>Mermithidae</taxon>
        <taxon>Romanomermis</taxon>
    </lineage>
</organism>
<protein>
    <submittedName>
        <fullName evidence="3">Uncharacterized protein</fullName>
    </submittedName>
</protein>
<proteinExistence type="predicted"/>
<keyword evidence="2" id="KW-1185">Reference proteome</keyword>
<accession>A0A915J4I3</accession>
<sequence length="71" mass="7334">MEAISGDGDGIGLTRWSMGGHSHCRGRHSGHCDDRNGFDEVHGSISIGKAGGSGALKTSLGGRLWSTSSQH</sequence>
<evidence type="ECO:0000256" key="1">
    <source>
        <dbReference type="SAM" id="MobiDB-lite"/>
    </source>
</evidence>
<evidence type="ECO:0000313" key="2">
    <source>
        <dbReference type="Proteomes" id="UP000887565"/>
    </source>
</evidence>